<gene>
    <name evidence="2" type="ORF">CTAYLR_008977</name>
</gene>
<dbReference type="CDD" id="cd09631">
    <property type="entry name" value="DOMON_DOH"/>
    <property type="match status" value="1"/>
</dbReference>
<dbReference type="PROSITE" id="PS50836">
    <property type="entry name" value="DOMON"/>
    <property type="match status" value="1"/>
</dbReference>
<dbReference type="Proteomes" id="UP001230188">
    <property type="component" value="Unassembled WGS sequence"/>
</dbReference>
<feature type="domain" description="DOMON" evidence="1">
    <location>
        <begin position="450"/>
        <end position="579"/>
    </location>
</feature>
<dbReference type="AlphaFoldDB" id="A0AAD7UBF1"/>
<dbReference type="Pfam" id="PF03351">
    <property type="entry name" value="DOMON"/>
    <property type="match status" value="1"/>
</dbReference>
<organism evidence="2 3">
    <name type="scientific">Chrysophaeum taylorii</name>
    <dbReference type="NCBI Taxonomy" id="2483200"/>
    <lineage>
        <taxon>Eukaryota</taxon>
        <taxon>Sar</taxon>
        <taxon>Stramenopiles</taxon>
        <taxon>Ochrophyta</taxon>
        <taxon>Pelagophyceae</taxon>
        <taxon>Pelagomonadales</taxon>
        <taxon>Pelagomonadaceae</taxon>
        <taxon>Chrysophaeum</taxon>
    </lineage>
</organism>
<evidence type="ECO:0000259" key="1">
    <source>
        <dbReference type="PROSITE" id="PS50836"/>
    </source>
</evidence>
<name>A0AAD7UBF1_9STRA</name>
<comment type="caution">
    <text evidence="2">The sequence shown here is derived from an EMBL/GenBank/DDBJ whole genome shotgun (WGS) entry which is preliminary data.</text>
</comment>
<dbReference type="EMBL" id="JAQMWT010000489">
    <property type="protein sequence ID" value="KAJ8600619.1"/>
    <property type="molecule type" value="Genomic_DNA"/>
</dbReference>
<feature type="non-terminal residue" evidence="2">
    <location>
        <position position="596"/>
    </location>
</feature>
<reference evidence="2" key="1">
    <citation type="submission" date="2023-01" db="EMBL/GenBank/DDBJ databases">
        <title>Metagenome sequencing of chrysophaentin producing Chrysophaeum taylorii.</title>
        <authorList>
            <person name="Davison J."/>
            <person name="Bewley C."/>
        </authorList>
    </citation>
    <scope>NUCLEOTIDE SEQUENCE</scope>
    <source>
        <strain evidence="2">NIES-1699</strain>
    </source>
</reference>
<dbReference type="InterPro" id="IPR045266">
    <property type="entry name" value="DOH_DOMON"/>
</dbReference>
<protein>
    <recommendedName>
        <fullName evidence="1">DOMON domain-containing protein</fullName>
    </recommendedName>
</protein>
<sequence>MMGAYVTTNQLTTELLFTASSDRYAYGEGIDFEVRANGTRFVDDVAGVYVAVQVQFAGADGEAMGEFHNFSSDLAMTTNCASSLYSQTASPFEGLSTFSWTPSYYEREDGVLKTTGNATFKLVWANGVGGSDPYAEAIGVPDTYLYLKTLTILAPDDDRATTVGENNNKEAAPLSGCVQEAPRSYSVAGVRHSYRGAPVAVQQDGSIVATSTCVACREGCGSAVIECPTVPGAPVKETVWYAERCEGVPARVSETREVACPAPEFWHPRHLDLERFVAKLLTEHPTEIRTEREARRAIDEYRKLLELVQQRGAPLVPSRKVDLVWHAHILDTRAYAKDARRMFGRFLHHAPAFGDDDRTELLDQQRVMMRAYQDEFGTRFQPDISDQKSPDCCAANCVKPNCAGCVGCNAIDCGYYENKATTAEQIYVAAKKPMPFHDREIDYSCGATLDKLDLAWSVVDDVVYFKLHSKVEAWFGIGLGNTSGADMSQVDYMISLVSRNFTGVKDLWKWDDGNGYPCFDVEYECSANNATAGTGDLENVVLTRDNGYTTATWSRAAVTPDAKDWPITDADVRVLFSYGEDDYFTYHNSNFGACHP</sequence>
<keyword evidence="3" id="KW-1185">Reference proteome</keyword>
<accession>A0AAD7UBF1</accession>
<dbReference type="InterPro" id="IPR005018">
    <property type="entry name" value="DOMON_domain"/>
</dbReference>
<evidence type="ECO:0000313" key="3">
    <source>
        <dbReference type="Proteomes" id="UP001230188"/>
    </source>
</evidence>
<proteinExistence type="predicted"/>
<evidence type="ECO:0000313" key="2">
    <source>
        <dbReference type="EMBL" id="KAJ8600619.1"/>
    </source>
</evidence>